<evidence type="ECO:0000256" key="1">
    <source>
        <dbReference type="SAM" id="MobiDB-lite"/>
    </source>
</evidence>
<comment type="caution">
    <text evidence="3">The sequence shown here is derived from an EMBL/GenBank/DDBJ whole genome shotgun (WGS) entry which is preliminary data.</text>
</comment>
<dbReference type="InterPro" id="IPR031348">
    <property type="entry name" value="PigL_N"/>
</dbReference>
<feature type="compositionally biased region" description="Low complexity" evidence="1">
    <location>
        <begin position="453"/>
        <end position="469"/>
    </location>
</feature>
<feature type="region of interest" description="Disordered" evidence="1">
    <location>
        <begin position="447"/>
        <end position="469"/>
    </location>
</feature>
<feature type="compositionally biased region" description="Polar residues" evidence="1">
    <location>
        <begin position="320"/>
        <end position="341"/>
    </location>
</feature>
<proteinExistence type="predicted"/>
<reference evidence="3" key="1">
    <citation type="submission" date="2023-06" db="EMBL/GenBank/DDBJ databases">
        <title>Genome-scale phylogeny and comparative genomics of the fungal order Sordariales.</title>
        <authorList>
            <consortium name="Lawrence Berkeley National Laboratory"/>
            <person name="Hensen N."/>
            <person name="Bonometti L."/>
            <person name="Westerberg I."/>
            <person name="Brannstrom I.O."/>
            <person name="Guillou S."/>
            <person name="Cros-Aarteil S."/>
            <person name="Calhoun S."/>
            <person name="Haridas S."/>
            <person name="Kuo A."/>
            <person name="Mondo S."/>
            <person name="Pangilinan J."/>
            <person name="Riley R."/>
            <person name="LaButti K."/>
            <person name="Andreopoulos B."/>
            <person name="Lipzen A."/>
            <person name="Chen C."/>
            <person name="Yanf M."/>
            <person name="Daum C."/>
            <person name="Ng V."/>
            <person name="Clum A."/>
            <person name="Steindorff A."/>
            <person name="Ohm R."/>
            <person name="Martin F."/>
            <person name="Silar P."/>
            <person name="Natvig D."/>
            <person name="Lalanne C."/>
            <person name="Gautier V."/>
            <person name="Ament-velasquez S.L."/>
            <person name="Kruys A."/>
            <person name="Hutchinson M.I."/>
            <person name="Powell A.J."/>
            <person name="Barry K."/>
            <person name="Miller A.N."/>
            <person name="Grigoriev I.V."/>
            <person name="Debuchy R."/>
            <person name="Gladieux P."/>
            <person name="Thoren M.H."/>
            <person name="Johannesson H."/>
        </authorList>
    </citation>
    <scope>NUCLEOTIDE SEQUENCE</scope>
    <source>
        <strain evidence="3">SMH3391-2</strain>
    </source>
</reference>
<dbReference type="InterPro" id="IPR039767">
    <property type="entry name" value="RALBP1"/>
</dbReference>
<dbReference type="InterPro" id="IPR000198">
    <property type="entry name" value="RhoGAP_dom"/>
</dbReference>
<dbReference type="PANTHER" id="PTHR12783">
    <property type="entry name" value="RALA BINDING PROTEIN 1 RALBP1"/>
    <property type="match status" value="1"/>
</dbReference>
<dbReference type="EMBL" id="JAULSR010000003">
    <property type="protein sequence ID" value="KAK0624548.1"/>
    <property type="molecule type" value="Genomic_DNA"/>
</dbReference>
<feature type="region of interest" description="Disordered" evidence="1">
    <location>
        <begin position="169"/>
        <end position="197"/>
    </location>
</feature>
<dbReference type="GO" id="GO:0031267">
    <property type="term" value="F:small GTPase binding"/>
    <property type="evidence" value="ECO:0007669"/>
    <property type="project" value="InterPro"/>
</dbReference>
<dbReference type="Pfam" id="PF17111">
    <property type="entry name" value="PigL_N"/>
    <property type="match status" value="1"/>
</dbReference>
<dbReference type="InterPro" id="IPR008936">
    <property type="entry name" value="Rho_GTPase_activation_prot"/>
</dbReference>
<name>A0AA40C4Z6_9PEZI</name>
<feature type="compositionally biased region" description="Polar residues" evidence="1">
    <location>
        <begin position="169"/>
        <end position="178"/>
    </location>
</feature>
<evidence type="ECO:0000313" key="4">
    <source>
        <dbReference type="Proteomes" id="UP001174934"/>
    </source>
</evidence>
<organism evidence="3 4">
    <name type="scientific">Bombardia bombarda</name>
    <dbReference type="NCBI Taxonomy" id="252184"/>
    <lineage>
        <taxon>Eukaryota</taxon>
        <taxon>Fungi</taxon>
        <taxon>Dikarya</taxon>
        <taxon>Ascomycota</taxon>
        <taxon>Pezizomycotina</taxon>
        <taxon>Sordariomycetes</taxon>
        <taxon>Sordariomycetidae</taxon>
        <taxon>Sordariales</taxon>
        <taxon>Lasiosphaeriaceae</taxon>
        <taxon>Bombardia</taxon>
    </lineage>
</organism>
<gene>
    <name evidence="3" type="ORF">B0T17DRAFT_530427</name>
</gene>
<feature type="domain" description="Rho-GAP" evidence="2">
    <location>
        <begin position="514"/>
        <end position="722"/>
    </location>
</feature>
<dbReference type="GO" id="GO:0007264">
    <property type="term" value="P:small GTPase-mediated signal transduction"/>
    <property type="evidence" value="ECO:0007669"/>
    <property type="project" value="InterPro"/>
</dbReference>
<keyword evidence="4" id="KW-1185">Reference proteome</keyword>
<accession>A0AA40C4Z6</accession>
<dbReference type="SUPFAM" id="SSF48350">
    <property type="entry name" value="GTPase activation domain, GAP"/>
    <property type="match status" value="1"/>
</dbReference>
<dbReference type="GO" id="GO:0005096">
    <property type="term" value="F:GTPase activator activity"/>
    <property type="evidence" value="ECO:0007669"/>
    <property type="project" value="InterPro"/>
</dbReference>
<dbReference type="Gene3D" id="1.10.555.10">
    <property type="entry name" value="Rho GTPase activation protein"/>
    <property type="match status" value="1"/>
</dbReference>
<dbReference type="Proteomes" id="UP001174934">
    <property type="component" value="Unassembled WGS sequence"/>
</dbReference>
<dbReference type="PANTHER" id="PTHR12783:SF5">
    <property type="entry name" value="RALA-BINDING PROTEIN 1"/>
    <property type="match status" value="1"/>
</dbReference>
<dbReference type="Pfam" id="PF00620">
    <property type="entry name" value="RhoGAP"/>
    <property type="match status" value="1"/>
</dbReference>
<feature type="compositionally biased region" description="Low complexity" evidence="1">
    <location>
        <begin position="342"/>
        <end position="362"/>
    </location>
</feature>
<evidence type="ECO:0000259" key="2">
    <source>
        <dbReference type="PROSITE" id="PS50238"/>
    </source>
</evidence>
<feature type="region of interest" description="Disordered" evidence="1">
    <location>
        <begin position="302"/>
        <end position="388"/>
    </location>
</feature>
<dbReference type="PROSITE" id="PS50238">
    <property type="entry name" value="RHOGAP"/>
    <property type="match status" value="1"/>
</dbReference>
<dbReference type="SMART" id="SM00324">
    <property type="entry name" value="RhoGAP"/>
    <property type="match status" value="1"/>
</dbReference>
<sequence length="735" mass="79425">MAVATMAVPVLPVAASEPSGPPAPAIIDNLDWISINTSCFAVSNAIAKTSSAIHAFVREVRESRAELDVVSSELHSLDGVLDLLKDDASGFPAQLAQKTPAVLKNCLAIIDELQGCIAILDRSGISKSDKKSRWMASRGHIGKLRWTLEGYKATLGLAVDLVSLTNAHAKSSRGQSPSPKDAGADLAADDTDDKSEMSRVAAQINSVTARLQDESQQNGAVARLQHYLGALHAHAITAMDLELDQLQDSRQAASTAGDAPDSAIDMTCEDQAVPAAKPARSSSTPRVGITMDEIDELLDELKEMPGRPPTPPPRSIARRSLSTHGSVDLRPSTSDSHYESASNSNTNSGTNSVTCPSPSSPRRGPRRSTSQSHGWSYSPNHEYRTPSENYYTPVTELSVSSDTQSVRSLKRPDSATMGQVGQVFSHIRYSIWENPRAHIPLPLPPPTPTSVRPSTASSLAPSSTGFMRRSSSRLSSTLKHFHLRLPSSKSINKVNTPVSPPPPPLPEPSAIFGVPLAQSMELAKGIAGTRHDGGGASTRDYPLSVLRCVYFIRDQGIKAPHIFGQDGDQLRLSKLKDIFSSPSTSYGKELDWSRFSVYEAADLVLLFLSELPKPLVSEPVAKRWVSLSRQATVPGSLAMRLDQGIDFWEEAFTGIRGPSRALFKLLLNLWGDIADAAESNDMTAERLAGRIMRPLLHLSAARYDTDLMLGLAFMIRKRSEYSLKMNGARKSNAAF</sequence>
<feature type="compositionally biased region" description="Polar residues" evidence="1">
    <location>
        <begin position="369"/>
        <end position="379"/>
    </location>
</feature>
<evidence type="ECO:0000313" key="3">
    <source>
        <dbReference type="EMBL" id="KAK0624548.1"/>
    </source>
</evidence>
<dbReference type="AlphaFoldDB" id="A0AA40C4Z6"/>
<protein>
    <recommendedName>
        <fullName evidence="2">Rho-GAP domain-containing protein</fullName>
    </recommendedName>
</protein>